<dbReference type="Gene3D" id="2.60.40.10">
    <property type="entry name" value="Immunoglobulins"/>
    <property type="match status" value="1"/>
</dbReference>
<evidence type="ECO:0008006" key="2">
    <source>
        <dbReference type="Google" id="ProtNLM"/>
    </source>
</evidence>
<accession>A0A382ECT8</accession>
<name>A0A382ECT8_9ZZZZ</name>
<dbReference type="Pfam" id="PF17957">
    <property type="entry name" value="Big_7"/>
    <property type="match status" value="1"/>
</dbReference>
<protein>
    <recommendedName>
        <fullName evidence="2">Ig-like domain-containing protein</fullName>
    </recommendedName>
</protein>
<evidence type="ECO:0000313" key="1">
    <source>
        <dbReference type="EMBL" id="SVB48480.1"/>
    </source>
</evidence>
<dbReference type="InterPro" id="IPR013783">
    <property type="entry name" value="Ig-like_fold"/>
</dbReference>
<sequence length="521" mass="58682">MIYILAQRNIAIMKRFLPLILILPLLLWVACEESEETDTIPPTVIITSPQDGSIVSDSVGITCMSTDDKGVEMVELWVNGVSTGVADSTEPYSLKWITSDIEHGNYTIIVRAYDLNGNAADSNPIILTVSNLSDYNLFTATFDGEFDNTVTSFIFISDDNGNILADSGFIGDASFDLIADRSSNPPPDKINVTILTQKDGYIDIQTNLGINKGSNWTWYNPYYEPEVIGESYYTFSNIPAEFYRVVLSSKGLRTRTSINESDTYSLSHYNNNEDVVIMGIMNDGTALYKFIENVTVGDTHSVDFSNFTQATQKIINNLTGEDCFSITISGLFLDDSFVNYNRYALNRGWNEGIDWNDENNFVVNYPPEFTKFRTKSYNGAPYSGTIGEKTWVQTITGDIPESIEKINADINVLSSDIEDFEMDLSGSYDQWTISAIDSLTNNRWYIFVNPSITSGRFPMLPQSVIDIYPDINRNSFEIVSVGMSDFLCAENQEEWHELFFNTDGYYGDFCSGYKSVHYWLE</sequence>
<proteinExistence type="predicted"/>
<dbReference type="AlphaFoldDB" id="A0A382ECT8"/>
<gene>
    <name evidence="1" type="ORF">METZ01_LOCUS201334</name>
</gene>
<reference evidence="1" key="1">
    <citation type="submission" date="2018-05" db="EMBL/GenBank/DDBJ databases">
        <authorList>
            <person name="Lanie J.A."/>
            <person name="Ng W.-L."/>
            <person name="Kazmierczak K.M."/>
            <person name="Andrzejewski T.M."/>
            <person name="Davidsen T.M."/>
            <person name="Wayne K.J."/>
            <person name="Tettelin H."/>
            <person name="Glass J.I."/>
            <person name="Rusch D."/>
            <person name="Podicherti R."/>
            <person name="Tsui H.-C.T."/>
            <person name="Winkler M.E."/>
        </authorList>
    </citation>
    <scope>NUCLEOTIDE SEQUENCE</scope>
</reference>
<organism evidence="1">
    <name type="scientific">marine metagenome</name>
    <dbReference type="NCBI Taxonomy" id="408172"/>
    <lineage>
        <taxon>unclassified sequences</taxon>
        <taxon>metagenomes</taxon>
        <taxon>ecological metagenomes</taxon>
    </lineage>
</organism>
<dbReference type="EMBL" id="UINC01043854">
    <property type="protein sequence ID" value="SVB48480.1"/>
    <property type="molecule type" value="Genomic_DNA"/>
</dbReference>